<evidence type="ECO:0000313" key="3">
    <source>
        <dbReference type="Proteomes" id="UP000275408"/>
    </source>
</evidence>
<comment type="caution">
    <text evidence="2">The sequence shown here is derived from an EMBL/GenBank/DDBJ whole genome shotgun (WGS) entry which is preliminary data.</text>
</comment>
<dbReference type="AlphaFoldDB" id="A0A3M6U9U5"/>
<organism evidence="2 3">
    <name type="scientific">Pocillopora damicornis</name>
    <name type="common">Cauliflower coral</name>
    <name type="synonym">Millepora damicornis</name>
    <dbReference type="NCBI Taxonomy" id="46731"/>
    <lineage>
        <taxon>Eukaryota</taxon>
        <taxon>Metazoa</taxon>
        <taxon>Cnidaria</taxon>
        <taxon>Anthozoa</taxon>
        <taxon>Hexacorallia</taxon>
        <taxon>Scleractinia</taxon>
        <taxon>Astrocoeniina</taxon>
        <taxon>Pocilloporidae</taxon>
        <taxon>Pocillopora</taxon>
    </lineage>
</organism>
<accession>A0A3M6U9U5</accession>
<keyword evidence="3" id="KW-1185">Reference proteome</keyword>
<reference evidence="2 3" key="1">
    <citation type="journal article" date="2018" name="Sci. Rep.">
        <title>Comparative analysis of the Pocillopora damicornis genome highlights role of immune system in coral evolution.</title>
        <authorList>
            <person name="Cunning R."/>
            <person name="Bay R.A."/>
            <person name="Gillette P."/>
            <person name="Baker A.C."/>
            <person name="Traylor-Knowles N."/>
        </authorList>
    </citation>
    <scope>NUCLEOTIDE SEQUENCE [LARGE SCALE GENOMIC DNA]</scope>
    <source>
        <strain evidence="2">RSMAS</strain>
        <tissue evidence="2">Whole animal</tissue>
    </source>
</reference>
<dbReference type="EMBL" id="RCHS01001987">
    <property type="protein sequence ID" value="RMX50304.1"/>
    <property type="molecule type" value="Genomic_DNA"/>
</dbReference>
<name>A0A3M6U9U5_POCDA</name>
<dbReference type="Proteomes" id="UP000275408">
    <property type="component" value="Unassembled WGS sequence"/>
</dbReference>
<feature type="chain" id="PRO_5017993762" evidence="1">
    <location>
        <begin position="19"/>
        <end position="102"/>
    </location>
</feature>
<keyword evidence="1" id="KW-0732">Signal</keyword>
<proteinExistence type="predicted"/>
<gene>
    <name evidence="2" type="ORF">pdam_00022651</name>
</gene>
<feature type="signal peptide" evidence="1">
    <location>
        <begin position="1"/>
        <end position="18"/>
    </location>
</feature>
<sequence length="102" mass="11358">MAATRGLYSLVVFLTCWASYVPQSFTDLVVIKTPTLQRTSTIFIPELVYSGDFDVVRICETWFNESVIDSEIIPGYSIFCRDREDLGGGVIVAVKGNIQASR</sequence>
<evidence type="ECO:0000313" key="2">
    <source>
        <dbReference type="EMBL" id="RMX50304.1"/>
    </source>
</evidence>
<protein>
    <submittedName>
        <fullName evidence="2">Uncharacterized protein</fullName>
    </submittedName>
</protein>
<evidence type="ECO:0000256" key="1">
    <source>
        <dbReference type="SAM" id="SignalP"/>
    </source>
</evidence>